<dbReference type="EMBL" id="FLLR01000090">
    <property type="protein sequence ID" value="SBO14872.1"/>
    <property type="molecule type" value="Genomic_DNA"/>
</dbReference>
<sequence>MSAFSSGLEIGLGRLRFAVGGGYLGKSGSPKMYILKDVRHKVPYVKKKGLPSHYVTSAVSYTIGSFSATVAYFMSRLTHIPPATTVSHKIPWEHELDSVVDGENTLKDLVVGVGYNLFSKGSTSLEVFLNCHMFSVQHKFNIHKYKSSGFVLKEGEERANTNNGAVALLGMKFAF</sequence>
<organism evidence="1 2">
    <name type="scientific">Anaplasma phagocytophilum</name>
    <name type="common">Ehrlichia phagocytophila</name>
    <dbReference type="NCBI Taxonomy" id="948"/>
    <lineage>
        <taxon>Bacteria</taxon>
        <taxon>Pseudomonadati</taxon>
        <taxon>Pseudomonadota</taxon>
        <taxon>Alphaproteobacteria</taxon>
        <taxon>Rickettsiales</taxon>
        <taxon>Anaplasmataceae</taxon>
        <taxon>Anaplasma</taxon>
        <taxon>phagocytophilum group</taxon>
    </lineage>
</organism>
<dbReference type="Proteomes" id="UP000078419">
    <property type="component" value="Unassembled WGS sequence"/>
</dbReference>
<evidence type="ECO:0000313" key="2">
    <source>
        <dbReference type="Proteomes" id="UP000078419"/>
    </source>
</evidence>
<dbReference type="AlphaFoldDB" id="A0AA45UTS7"/>
<proteinExistence type="predicted"/>
<protein>
    <submittedName>
        <fullName evidence="1">Uncharacterized protein</fullName>
    </submittedName>
</protein>
<evidence type="ECO:0000313" key="1">
    <source>
        <dbReference type="EMBL" id="SBO14872.1"/>
    </source>
</evidence>
<accession>A0AA45UTS7</accession>
<gene>
    <name evidence="1" type="ORF">ANAPC1_01245</name>
</gene>
<reference evidence="2" key="1">
    <citation type="submission" date="2016-03" db="EMBL/GenBank/DDBJ databases">
        <authorList>
            <person name="Loux Valentin"/>
        </authorList>
    </citation>
    <scope>NUCLEOTIDE SEQUENCE [LARGE SCALE GENOMIC DNA]</scope>
    <source>
        <strain evidence="2">C1</strain>
    </source>
</reference>
<comment type="caution">
    <text evidence="1">The sequence shown here is derived from an EMBL/GenBank/DDBJ whole genome shotgun (WGS) entry which is preliminary data.</text>
</comment>
<name>A0AA45UTS7_ANAPH</name>